<keyword evidence="1" id="KW-0812">Transmembrane</keyword>
<name>A0A1G2H8I8_9BACT</name>
<gene>
    <name evidence="2" type="ORF">A2827_03335</name>
</gene>
<organism evidence="2 3">
    <name type="scientific">Candidatus Spechtbacteria bacterium RIFCSPHIGHO2_01_FULL_43_30</name>
    <dbReference type="NCBI Taxonomy" id="1802158"/>
    <lineage>
        <taxon>Bacteria</taxon>
        <taxon>Candidatus Spechtiibacteriota</taxon>
    </lineage>
</organism>
<accession>A0A1G2H8I8</accession>
<feature type="transmembrane region" description="Helical" evidence="1">
    <location>
        <begin position="20"/>
        <end position="45"/>
    </location>
</feature>
<keyword evidence="1" id="KW-1133">Transmembrane helix</keyword>
<protein>
    <recommendedName>
        <fullName evidence="4">DUF4129 domain-containing protein</fullName>
    </recommendedName>
</protein>
<evidence type="ECO:0000256" key="1">
    <source>
        <dbReference type="SAM" id="Phobius"/>
    </source>
</evidence>
<dbReference type="AlphaFoldDB" id="A0A1G2H8I8"/>
<keyword evidence="1" id="KW-0472">Membrane</keyword>
<dbReference type="STRING" id="1802158.A2827_03335"/>
<sequence length="175" mass="20563">MSPEQEIQLILNNPAYFFESTIFVIFQVLSGIVSLFFLVSTVILLKRGGGMQRHLRHLIRAWNASYIPMKKMTKRWMLIERSLESGDSLRWKAAIIDADNMLDEILKKVGYLGDTMDKRLENVHLDQFPTLEDAWRAHKVRKFLEEDPRYKPSKEVVARVFEIYKDIFRETGLTL</sequence>
<evidence type="ECO:0000313" key="3">
    <source>
        <dbReference type="Proteomes" id="UP000177932"/>
    </source>
</evidence>
<dbReference type="EMBL" id="MHOD01000002">
    <property type="protein sequence ID" value="OGZ58659.1"/>
    <property type="molecule type" value="Genomic_DNA"/>
</dbReference>
<reference evidence="2 3" key="1">
    <citation type="journal article" date="2016" name="Nat. Commun.">
        <title>Thousands of microbial genomes shed light on interconnected biogeochemical processes in an aquifer system.</title>
        <authorList>
            <person name="Anantharaman K."/>
            <person name="Brown C.T."/>
            <person name="Hug L.A."/>
            <person name="Sharon I."/>
            <person name="Castelle C.J."/>
            <person name="Probst A.J."/>
            <person name="Thomas B.C."/>
            <person name="Singh A."/>
            <person name="Wilkins M.J."/>
            <person name="Karaoz U."/>
            <person name="Brodie E.L."/>
            <person name="Williams K.H."/>
            <person name="Hubbard S.S."/>
            <person name="Banfield J.F."/>
        </authorList>
    </citation>
    <scope>NUCLEOTIDE SEQUENCE [LARGE SCALE GENOMIC DNA]</scope>
</reference>
<proteinExistence type="predicted"/>
<comment type="caution">
    <text evidence="2">The sequence shown here is derived from an EMBL/GenBank/DDBJ whole genome shotgun (WGS) entry which is preliminary data.</text>
</comment>
<evidence type="ECO:0008006" key="4">
    <source>
        <dbReference type="Google" id="ProtNLM"/>
    </source>
</evidence>
<evidence type="ECO:0000313" key="2">
    <source>
        <dbReference type="EMBL" id="OGZ58659.1"/>
    </source>
</evidence>
<dbReference type="Proteomes" id="UP000177932">
    <property type="component" value="Unassembled WGS sequence"/>
</dbReference>